<dbReference type="CDD" id="cd00609">
    <property type="entry name" value="AAT_like"/>
    <property type="match status" value="1"/>
</dbReference>
<organism evidence="5 6">
    <name type="scientific">Flavimaricola marinus</name>
    <dbReference type="NCBI Taxonomy" id="1819565"/>
    <lineage>
        <taxon>Bacteria</taxon>
        <taxon>Pseudomonadati</taxon>
        <taxon>Pseudomonadota</taxon>
        <taxon>Alphaproteobacteria</taxon>
        <taxon>Rhodobacterales</taxon>
        <taxon>Paracoccaceae</taxon>
        <taxon>Flavimaricola</taxon>
    </lineage>
</organism>
<keyword evidence="3" id="KW-0032">Aminotransferase</keyword>
<comment type="similarity">
    <text evidence="3">Belongs to the class-I pyridoxal-phosphate-dependent aminotransferase family.</text>
</comment>
<dbReference type="Gene3D" id="3.90.1150.10">
    <property type="entry name" value="Aspartate Aminotransferase, domain 1"/>
    <property type="match status" value="1"/>
</dbReference>
<dbReference type="InterPro" id="IPR015422">
    <property type="entry name" value="PyrdxlP-dep_Trfase_small"/>
</dbReference>
<keyword evidence="2" id="KW-0663">Pyridoxal phosphate</keyword>
<dbReference type="GO" id="GO:0008483">
    <property type="term" value="F:transaminase activity"/>
    <property type="evidence" value="ECO:0007669"/>
    <property type="project" value="UniProtKB-KW"/>
</dbReference>
<evidence type="ECO:0000259" key="4">
    <source>
        <dbReference type="Pfam" id="PF00155"/>
    </source>
</evidence>
<evidence type="ECO:0000256" key="3">
    <source>
        <dbReference type="RuleBase" id="RU000481"/>
    </source>
</evidence>
<evidence type="ECO:0000313" key="6">
    <source>
        <dbReference type="Proteomes" id="UP000201613"/>
    </source>
</evidence>
<dbReference type="Pfam" id="PF00155">
    <property type="entry name" value="Aminotran_1_2"/>
    <property type="match status" value="1"/>
</dbReference>
<comment type="cofactor">
    <cofactor evidence="1 3">
        <name>pyridoxal 5'-phosphate</name>
        <dbReference type="ChEBI" id="CHEBI:597326"/>
    </cofactor>
</comment>
<dbReference type="PROSITE" id="PS00105">
    <property type="entry name" value="AA_TRANSFER_CLASS_1"/>
    <property type="match status" value="1"/>
</dbReference>
<evidence type="ECO:0000256" key="2">
    <source>
        <dbReference type="ARBA" id="ARBA00022898"/>
    </source>
</evidence>
<dbReference type="InterPro" id="IPR004838">
    <property type="entry name" value="NHTrfase_class1_PyrdxlP-BS"/>
</dbReference>
<dbReference type="InterPro" id="IPR015424">
    <property type="entry name" value="PyrdxlP-dep_Trfase"/>
</dbReference>
<dbReference type="RefSeq" id="WP_093990676.1">
    <property type="nucleotide sequence ID" value="NZ_FXZK01000001.1"/>
</dbReference>
<dbReference type="EMBL" id="FXZK01000001">
    <property type="protein sequence ID" value="SMY06506.1"/>
    <property type="molecule type" value="Genomic_DNA"/>
</dbReference>
<reference evidence="5 6" key="1">
    <citation type="submission" date="2017-05" db="EMBL/GenBank/DDBJ databases">
        <authorList>
            <person name="Song R."/>
            <person name="Chenine A.L."/>
            <person name="Ruprecht R.M."/>
        </authorList>
    </citation>
    <scope>NUCLEOTIDE SEQUENCE [LARGE SCALE GENOMIC DNA]</scope>
    <source>
        <strain evidence="5 6">CECT 8899</strain>
    </source>
</reference>
<protein>
    <recommendedName>
        <fullName evidence="3">Aminotransferase</fullName>
        <ecNumber evidence="3">2.6.1.-</ecNumber>
    </recommendedName>
</protein>
<proteinExistence type="inferred from homology"/>
<dbReference type="PANTHER" id="PTHR42885:SF1">
    <property type="entry name" value="THREONINE-PHOSPHATE DECARBOXYLASE"/>
    <property type="match status" value="1"/>
</dbReference>
<dbReference type="Proteomes" id="UP000201613">
    <property type="component" value="Unassembled WGS sequence"/>
</dbReference>
<dbReference type="OrthoDB" id="9799304at2"/>
<sequence>MTSGRDHGGGTDAAIARFGGARSGWLDLSTGINPVPYPTGQISANAWNALPDSGAFSALETAARAFWNVPAEAAVLAAPGASALIARIPSLMALTGVHIAQPTYNEHAAAFAAHGVALAEDGDAQVVVHPNNPTGRIWQANELRPARLTVIDESFCDVTPDASLIHLATRPGTIVLKSFGKFWGLAGLRLGFAIGDPALIGQLGEALGPWQISGPALEIGAKALTDTAWASETRKRTAQDAERLDSLISQHGGTALGGTSLFRLYEVDSATRWQDHLAQSHVWSRIFPYSDTWLRLGLPGPDGWTHLETALGGMAGGATAQPSVPDSPPAK</sequence>
<evidence type="ECO:0000256" key="1">
    <source>
        <dbReference type="ARBA" id="ARBA00001933"/>
    </source>
</evidence>
<accession>A0A238LC33</accession>
<dbReference type="GO" id="GO:0016829">
    <property type="term" value="F:lyase activity"/>
    <property type="evidence" value="ECO:0007669"/>
    <property type="project" value="UniProtKB-KW"/>
</dbReference>
<dbReference type="EC" id="2.6.1.-" evidence="3"/>
<dbReference type="InterPro" id="IPR015421">
    <property type="entry name" value="PyrdxlP-dep_Trfase_major"/>
</dbReference>
<dbReference type="GO" id="GO:0030170">
    <property type="term" value="F:pyridoxal phosphate binding"/>
    <property type="evidence" value="ECO:0007669"/>
    <property type="project" value="InterPro"/>
</dbReference>
<keyword evidence="3" id="KW-0808">Transferase</keyword>
<dbReference type="Gene3D" id="3.40.640.10">
    <property type="entry name" value="Type I PLP-dependent aspartate aminotransferase-like (Major domain)"/>
    <property type="match status" value="1"/>
</dbReference>
<gene>
    <name evidence="5" type="primary">cobD</name>
    <name evidence="5" type="ORF">LOM8899_00631</name>
</gene>
<dbReference type="InterPro" id="IPR004839">
    <property type="entry name" value="Aminotransferase_I/II_large"/>
</dbReference>
<dbReference type="SUPFAM" id="SSF53383">
    <property type="entry name" value="PLP-dependent transferases"/>
    <property type="match status" value="1"/>
</dbReference>
<name>A0A238LC33_9RHOB</name>
<evidence type="ECO:0000313" key="5">
    <source>
        <dbReference type="EMBL" id="SMY06506.1"/>
    </source>
</evidence>
<feature type="domain" description="Aminotransferase class I/classII large" evidence="4">
    <location>
        <begin position="127"/>
        <end position="298"/>
    </location>
</feature>
<keyword evidence="5" id="KW-0456">Lyase</keyword>
<dbReference type="AlphaFoldDB" id="A0A238LC33"/>
<dbReference type="PANTHER" id="PTHR42885">
    <property type="entry name" value="HISTIDINOL-PHOSPHATE AMINOTRANSFERASE-RELATED"/>
    <property type="match status" value="1"/>
</dbReference>
<keyword evidence="6" id="KW-1185">Reference proteome</keyword>